<evidence type="ECO:0000256" key="2">
    <source>
        <dbReference type="SAM" id="SignalP"/>
    </source>
</evidence>
<feature type="chain" id="PRO_5015710500" evidence="2">
    <location>
        <begin position="28"/>
        <end position="89"/>
    </location>
</feature>
<dbReference type="PROSITE" id="PS51257">
    <property type="entry name" value="PROKAR_LIPOPROTEIN"/>
    <property type="match status" value="1"/>
</dbReference>
<keyword evidence="2" id="KW-0732">Signal</keyword>
<name>A0A2T4YUK8_9SPHN</name>
<sequence>MKKIFAVAVAAGLFSLAACNTSPREQAADNIESNTEAVADNLEDAADLTGNEAAEESLENKADAVRATGQNQAEDMRTNDADTNLSNGI</sequence>
<accession>A0A2T4YUK8</accession>
<proteinExistence type="predicted"/>
<organism evidence="3 4">
    <name type="scientific">Sphingomonas aerolata</name>
    <dbReference type="NCBI Taxonomy" id="185951"/>
    <lineage>
        <taxon>Bacteria</taxon>
        <taxon>Pseudomonadati</taxon>
        <taxon>Pseudomonadota</taxon>
        <taxon>Alphaproteobacteria</taxon>
        <taxon>Sphingomonadales</taxon>
        <taxon>Sphingomonadaceae</taxon>
        <taxon>Sphingomonas</taxon>
    </lineage>
</organism>
<comment type="caution">
    <text evidence="3">The sequence shown here is derived from an EMBL/GenBank/DDBJ whole genome shotgun (WGS) entry which is preliminary data.</text>
</comment>
<dbReference type="RefSeq" id="WP_031393429.1">
    <property type="nucleotide sequence ID" value="NZ_CP098762.1"/>
</dbReference>
<dbReference type="AlphaFoldDB" id="A0A2T4YUK8"/>
<gene>
    <name evidence="3" type="ORF">C8J24_0886</name>
</gene>
<dbReference type="GeneID" id="93688434"/>
<protein>
    <submittedName>
        <fullName evidence="3">Uncharacterized protein</fullName>
    </submittedName>
</protein>
<feature type="signal peptide" evidence="2">
    <location>
        <begin position="1"/>
        <end position="27"/>
    </location>
</feature>
<evidence type="ECO:0000313" key="3">
    <source>
        <dbReference type="EMBL" id="PTM47489.1"/>
    </source>
</evidence>
<feature type="region of interest" description="Disordered" evidence="1">
    <location>
        <begin position="53"/>
        <end position="89"/>
    </location>
</feature>
<evidence type="ECO:0000256" key="1">
    <source>
        <dbReference type="SAM" id="MobiDB-lite"/>
    </source>
</evidence>
<dbReference type="EMBL" id="PZZN01000001">
    <property type="protein sequence ID" value="PTM47489.1"/>
    <property type="molecule type" value="Genomic_DNA"/>
</dbReference>
<keyword evidence="4" id="KW-1185">Reference proteome</keyword>
<reference evidence="3 4" key="1">
    <citation type="submission" date="2018-04" db="EMBL/GenBank/DDBJ databases">
        <title>Genomic Encyclopedia of Type Strains, Phase III (KMG-III): the genomes of soil and plant-associated and newly described type strains.</title>
        <authorList>
            <person name="Whitman W."/>
        </authorList>
    </citation>
    <scope>NUCLEOTIDE SEQUENCE [LARGE SCALE GENOMIC DNA]</scope>
    <source>
        <strain evidence="3 4">NW12</strain>
    </source>
</reference>
<evidence type="ECO:0000313" key="4">
    <source>
        <dbReference type="Proteomes" id="UP000240996"/>
    </source>
</evidence>
<dbReference type="Proteomes" id="UP000240996">
    <property type="component" value="Unassembled WGS sequence"/>
</dbReference>